<dbReference type="Gene3D" id="3.30.40.10">
    <property type="entry name" value="Zinc/RING finger domain, C3HC4 (zinc finger)"/>
    <property type="match status" value="1"/>
</dbReference>
<evidence type="ECO:0000313" key="3">
    <source>
        <dbReference type="EMBL" id="PNH10063.1"/>
    </source>
</evidence>
<dbReference type="SUPFAM" id="SSF57850">
    <property type="entry name" value="RING/U-box"/>
    <property type="match status" value="1"/>
</dbReference>
<dbReference type="OrthoDB" id="537008at2759"/>
<sequence>MQALVDAEQAQQVEGRPQKRAWTEEGAAPAPAPPAACAAVRLAPEVRVFTEDVPSHLFCRLSWALVADPVADGEGNTWERAAISAYVQAHGKSPLTGADMALADLVAGSSVQDELTSWLAKNSRPRGGRG</sequence>
<feature type="region of interest" description="Disordered" evidence="1">
    <location>
        <begin position="1"/>
        <end position="33"/>
    </location>
</feature>
<dbReference type="GO" id="GO:0016567">
    <property type="term" value="P:protein ubiquitination"/>
    <property type="evidence" value="ECO:0007669"/>
    <property type="project" value="UniProtKB-UniPathway"/>
</dbReference>
<organism evidence="3 4">
    <name type="scientific">Tetrabaena socialis</name>
    <dbReference type="NCBI Taxonomy" id="47790"/>
    <lineage>
        <taxon>Eukaryota</taxon>
        <taxon>Viridiplantae</taxon>
        <taxon>Chlorophyta</taxon>
        <taxon>core chlorophytes</taxon>
        <taxon>Chlorophyceae</taxon>
        <taxon>CS clade</taxon>
        <taxon>Chlamydomonadales</taxon>
        <taxon>Tetrabaenaceae</taxon>
        <taxon>Tetrabaena</taxon>
    </lineage>
</organism>
<keyword evidence="4" id="KW-1185">Reference proteome</keyword>
<evidence type="ECO:0000256" key="1">
    <source>
        <dbReference type="SAM" id="MobiDB-lite"/>
    </source>
</evidence>
<gene>
    <name evidence="3" type="ORF">TSOC_003254</name>
</gene>
<proteinExistence type="predicted"/>
<accession>A0A2J8AC46</accession>
<dbReference type="UniPathway" id="UPA00143"/>
<feature type="domain" description="U-box" evidence="2">
    <location>
        <begin position="53"/>
        <end position="123"/>
    </location>
</feature>
<dbReference type="GO" id="GO:0004842">
    <property type="term" value="F:ubiquitin-protein transferase activity"/>
    <property type="evidence" value="ECO:0007669"/>
    <property type="project" value="InterPro"/>
</dbReference>
<name>A0A2J8AC46_9CHLO</name>
<dbReference type="EMBL" id="PGGS01000068">
    <property type="protein sequence ID" value="PNH10063.1"/>
    <property type="molecule type" value="Genomic_DNA"/>
</dbReference>
<reference evidence="3 4" key="1">
    <citation type="journal article" date="2017" name="Mol. Biol. Evol.">
        <title>The 4-celled Tetrabaena socialis nuclear genome reveals the essential components for genetic control of cell number at the origin of multicellularity in the volvocine lineage.</title>
        <authorList>
            <person name="Featherston J."/>
            <person name="Arakaki Y."/>
            <person name="Hanschen E.R."/>
            <person name="Ferris P.J."/>
            <person name="Michod R.E."/>
            <person name="Olson B.J.S.C."/>
            <person name="Nozaki H."/>
            <person name="Durand P.M."/>
        </authorList>
    </citation>
    <scope>NUCLEOTIDE SEQUENCE [LARGE SCALE GENOMIC DNA]</scope>
    <source>
        <strain evidence="3 4">NIES-571</strain>
    </source>
</reference>
<evidence type="ECO:0000313" key="4">
    <source>
        <dbReference type="Proteomes" id="UP000236333"/>
    </source>
</evidence>
<dbReference type="Pfam" id="PF04564">
    <property type="entry name" value="U-box"/>
    <property type="match status" value="1"/>
</dbReference>
<dbReference type="InterPro" id="IPR013083">
    <property type="entry name" value="Znf_RING/FYVE/PHD"/>
</dbReference>
<dbReference type="InterPro" id="IPR003613">
    <property type="entry name" value="Ubox_domain"/>
</dbReference>
<dbReference type="AlphaFoldDB" id="A0A2J8AC46"/>
<comment type="caution">
    <text evidence="3">The sequence shown here is derived from an EMBL/GenBank/DDBJ whole genome shotgun (WGS) entry which is preliminary data.</text>
</comment>
<evidence type="ECO:0000259" key="2">
    <source>
        <dbReference type="Pfam" id="PF04564"/>
    </source>
</evidence>
<protein>
    <recommendedName>
        <fullName evidence="2">U-box domain-containing protein</fullName>
    </recommendedName>
</protein>
<dbReference type="Proteomes" id="UP000236333">
    <property type="component" value="Unassembled WGS sequence"/>
</dbReference>